<evidence type="ECO:0000256" key="3">
    <source>
        <dbReference type="SAM" id="MobiDB-lite"/>
    </source>
</evidence>
<dbReference type="Pfam" id="PF22936">
    <property type="entry name" value="Pol_BBD"/>
    <property type="match status" value="1"/>
</dbReference>
<dbReference type="InterPro" id="IPR054722">
    <property type="entry name" value="PolX-like_BBD"/>
</dbReference>
<feature type="coiled-coil region" evidence="2">
    <location>
        <begin position="591"/>
        <end position="716"/>
    </location>
</feature>
<keyword evidence="6" id="KW-1185">Reference proteome</keyword>
<comment type="caution">
    <text evidence="5">The sequence shown here is derived from an EMBL/GenBank/DDBJ whole genome shotgun (WGS) entry which is preliminary data.</text>
</comment>
<dbReference type="GO" id="GO:0003676">
    <property type="term" value="F:nucleic acid binding"/>
    <property type="evidence" value="ECO:0007669"/>
    <property type="project" value="InterPro"/>
</dbReference>
<dbReference type="PANTHER" id="PTHR35317:SF44">
    <property type="entry name" value="RNA-DIRECTED DNA POLYMERASE"/>
    <property type="match status" value="1"/>
</dbReference>
<feature type="region of interest" description="Disordered" evidence="3">
    <location>
        <begin position="427"/>
        <end position="506"/>
    </location>
</feature>
<feature type="compositionally biased region" description="Basic and acidic residues" evidence="3">
    <location>
        <begin position="431"/>
        <end position="463"/>
    </location>
</feature>
<protein>
    <submittedName>
        <fullName evidence="5">Zinc finger CCHC-type</fullName>
    </submittedName>
</protein>
<dbReference type="Pfam" id="PF00098">
    <property type="entry name" value="zf-CCHC"/>
    <property type="match status" value="1"/>
</dbReference>
<keyword evidence="1" id="KW-0479">Metal-binding</keyword>
<sequence length="757" mass="86117">MGDIIVAKPKEGVASSVKCPMLSNSNYTVWSMRMEATLRVHKAWETIDPGSDNQEKNDLTRALLFQSIPESLILQVGKQATAKGVWDAIKARNLGADRVREARLQTLMAEFDRLKMKEGDTIDEFVGKLSEISTKSASLGETIEETKIVKKFLKSLPRKKYISIIAAIEQFLDLKTTSFEDIVGRLKTYEERICDEEEAEEDQSKLMYANSYSQPSQEGGRGRGQGRGRGRGRGRFGYPSLDKSKITCFRCDKQGHYASECPDRLLKLIKAQESEENEGDNTQEAESLMMHEVVYLNEKNVKPKDFEKDSENAWYLDNGASNHMTGNRAWFSKIDETITGKVRFGDDSRIDIKGTGPILFVTKEGERKILANVYYIPELKSNILSLGQATEAGCDVRMKKGYLTLHDRDGNLLVKANRSKNRLYKVNMEVETEKRDESNRERDEALEEKENLSKDLDSVNKESESEELPEQSMGENSNREETEQIAEEADESESEELPVIEEEDDEHEQFKPLLQRQMDQRNYIEVPQLESAISNLRLEVAEKTSIVNALERGVSEKEKMISELEKGNLEKVSVLEGDVGGAVEQDFTTQLYVLKEELEEWQNKAKELEKRLEEANKLERSASASLLFVTKQLEGSNGRLLDMESEITDLKDKISLIEMTVSKEKKDREESEQQLGIAEEEFSKIKKEIEKLKNELENVNEEKNQSLRKEQDATSKTLGRIKIKEMRDLIGVEDVSGGDFKLKGENVGISLKKKKET</sequence>
<reference evidence="5 6" key="1">
    <citation type="submission" date="2020-12" db="EMBL/GenBank/DDBJ databases">
        <title>Concerted genomic and epigenomic changes stabilize Arabidopsis allopolyploids.</title>
        <authorList>
            <person name="Chen Z."/>
        </authorList>
    </citation>
    <scope>NUCLEOTIDE SEQUENCE [LARGE SCALE GENOMIC DNA]</scope>
    <source>
        <strain evidence="5">As9502</strain>
        <tissue evidence="5">Leaf</tissue>
    </source>
</reference>
<gene>
    <name evidence="5" type="ORF">ISN44_As06g046060</name>
</gene>
<evidence type="ECO:0000256" key="2">
    <source>
        <dbReference type="SAM" id="Coils"/>
    </source>
</evidence>
<evidence type="ECO:0000313" key="5">
    <source>
        <dbReference type="EMBL" id="KAG7600509.1"/>
    </source>
</evidence>
<dbReference type="Pfam" id="PF14223">
    <property type="entry name" value="Retrotran_gag_2"/>
    <property type="match status" value="1"/>
</dbReference>
<feature type="region of interest" description="Disordered" evidence="3">
    <location>
        <begin position="199"/>
        <end position="236"/>
    </location>
</feature>
<name>A0A8T2CLV0_ARASU</name>
<evidence type="ECO:0000313" key="6">
    <source>
        <dbReference type="Proteomes" id="UP000694251"/>
    </source>
</evidence>
<dbReference type="InterPro" id="IPR001878">
    <property type="entry name" value="Znf_CCHC"/>
</dbReference>
<keyword evidence="1" id="KW-0863">Zinc-finger</keyword>
<evidence type="ECO:0000256" key="1">
    <source>
        <dbReference type="PROSITE-ProRule" id="PRU00047"/>
    </source>
</evidence>
<dbReference type="SMART" id="SM00343">
    <property type="entry name" value="ZnF_C2HC"/>
    <property type="match status" value="1"/>
</dbReference>
<dbReference type="Proteomes" id="UP000694251">
    <property type="component" value="Chromosome 6"/>
</dbReference>
<dbReference type="GO" id="GO:0008270">
    <property type="term" value="F:zinc ion binding"/>
    <property type="evidence" value="ECO:0007669"/>
    <property type="project" value="UniProtKB-KW"/>
</dbReference>
<evidence type="ECO:0000259" key="4">
    <source>
        <dbReference type="PROSITE" id="PS50158"/>
    </source>
</evidence>
<feature type="domain" description="CCHC-type" evidence="4">
    <location>
        <begin position="248"/>
        <end position="263"/>
    </location>
</feature>
<dbReference type="PROSITE" id="PS50158">
    <property type="entry name" value="ZF_CCHC"/>
    <property type="match status" value="1"/>
</dbReference>
<dbReference type="AlphaFoldDB" id="A0A8T2CLV0"/>
<dbReference type="OrthoDB" id="5378265at2759"/>
<dbReference type="EMBL" id="JAEFBJ010000006">
    <property type="protein sequence ID" value="KAG7600509.1"/>
    <property type="molecule type" value="Genomic_DNA"/>
</dbReference>
<keyword evidence="1" id="KW-0862">Zinc</keyword>
<feature type="compositionally biased region" description="Basic residues" evidence="3">
    <location>
        <begin position="224"/>
        <end position="234"/>
    </location>
</feature>
<keyword evidence="2" id="KW-0175">Coiled coil</keyword>
<accession>A0A8T2CLV0</accession>
<feature type="compositionally biased region" description="Acidic residues" evidence="3">
    <location>
        <begin position="483"/>
        <end position="506"/>
    </location>
</feature>
<proteinExistence type="predicted"/>
<organism evidence="5 6">
    <name type="scientific">Arabidopsis suecica</name>
    <name type="common">Swedish thale-cress</name>
    <name type="synonym">Cardaminopsis suecica</name>
    <dbReference type="NCBI Taxonomy" id="45249"/>
    <lineage>
        <taxon>Eukaryota</taxon>
        <taxon>Viridiplantae</taxon>
        <taxon>Streptophyta</taxon>
        <taxon>Embryophyta</taxon>
        <taxon>Tracheophyta</taxon>
        <taxon>Spermatophyta</taxon>
        <taxon>Magnoliopsida</taxon>
        <taxon>eudicotyledons</taxon>
        <taxon>Gunneridae</taxon>
        <taxon>Pentapetalae</taxon>
        <taxon>rosids</taxon>
        <taxon>malvids</taxon>
        <taxon>Brassicales</taxon>
        <taxon>Brassicaceae</taxon>
        <taxon>Camelineae</taxon>
        <taxon>Arabidopsis</taxon>
    </lineage>
</organism>
<dbReference type="PANTHER" id="PTHR35317">
    <property type="entry name" value="OS04G0629600 PROTEIN"/>
    <property type="match status" value="1"/>
</dbReference>